<reference evidence="7 8" key="1">
    <citation type="submission" date="2024-02" db="EMBL/GenBank/DDBJ databases">
        <authorList>
            <person name="Chen Y."/>
            <person name="Shah S."/>
            <person name="Dougan E. K."/>
            <person name="Thang M."/>
            <person name="Chan C."/>
        </authorList>
    </citation>
    <scope>NUCLEOTIDE SEQUENCE [LARGE SCALE GENOMIC DNA]</scope>
</reference>
<dbReference type="EMBL" id="CAXAMN010005280">
    <property type="protein sequence ID" value="CAK9013156.1"/>
    <property type="molecule type" value="Genomic_DNA"/>
</dbReference>
<comment type="caution">
    <text evidence="7">The sequence shown here is derived from an EMBL/GenBank/DDBJ whole genome shotgun (WGS) entry which is preliminary data.</text>
</comment>
<dbReference type="InterPro" id="IPR044004">
    <property type="entry name" value="TSP1_spondin_dom"/>
</dbReference>
<feature type="compositionally biased region" description="Polar residues" evidence="5">
    <location>
        <begin position="331"/>
        <end position="340"/>
    </location>
</feature>
<dbReference type="SUPFAM" id="SSF82895">
    <property type="entry name" value="TSP-1 type 1 repeat"/>
    <property type="match status" value="5"/>
</dbReference>
<keyword evidence="2" id="KW-0677">Repeat</keyword>
<feature type="domain" description="Spondin-like TSP1" evidence="6">
    <location>
        <begin position="123"/>
        <end position="175"/>
    </location>
</feature>
<dbReference type="Gene3D" id="2.20.100.10">
    <property type="entry name" value="Thrombospondin type-1 (TSP1) repeat"/>
    <property type="match status" value="5"/>
</dbReference>
<evidence type="ECO:0000256" key="5">
    <source>
        <dbReference type="SAM" id="MobiDB-lite"/>
    </source>
</evidence>
<dbReference type="SMART" id="SM00209">
    <property type="entry name" value="TSP1"/>
    <property type="match status" value="5"/>
</dbReference>
<evidence type="ECO:0000313" key="8">
    <source>
        <dbReference type="Proteomes" id="UP001642484"/>
    </source>
</evidence>
<keyword evidence="1" id="KW-0732">Signal</keyword>
<gene>
    <name evidence="7" type="ORF">CCMP2556_LOCUS11156</name>
</gene>
<sequence>MVCNAHGCPVDCKFDEWSEWSECSKSCSTGNRTASRALITSPQWGGQPCDGGVLRTEYCNEQPCPEDCAWGEWSHYSVCSKTCGGGEMLRSRPRISEMYGGHPCSGNETESIECSTQGCPQDCRWGQWTDWSSCSKECGGGYIKRLREVLQKAENGGDPCFGSNMQEAGCNFDVCAQDCSWNDWEQWAPCSASCNGGTRSKSRTKKAEAANGGMPCVGNRTQIEKCSVEPCPVDCTFELWDSWGDCSTSCGKGSRFRTRVKKEELYGGAPCQDVMWEASDCSNPDSSSCPAHTTSTTTLLTLLKLPEGELAWSHLHNVWEPQASRGPLAIPSQNDLSKNFTESKDPSYRGQAYKPCPEGELDKMLAKMEALKKQPGGDVLTVIVCSGLPPTANILNMRPAIPREA</sequence>
<dbReference type="PANTHER" id="PTHR22906">
    <property type="entry name" value="PROPERDIN"/>
    <property type="match status" value="1"/>
</dbReference>
<dbReference type="InterPro" id="IPR000884">
    <property type="entry name" value="TSP1_rpt"/>
</dbReference>
<dbReference type="PROSITE" id="PS50092">
    <property type="entry name" value="TSP1"/>
    <property type="match status" value="5"/>
</dbReference>
<evidence type="ECO:0000256" key="1">
    <source>
        <dbReference type="ARBA" id="ARBA00022729"/>
    </source>
</evidence>
<keyword evidence="4" id="KW-0325">Glycoprotein</keyword>
<organism evidence="7 8">
    <name type="scientific">Durusdinium trenchii</name>
    <dbReference type="NCBI Taxonomy" id="1381693"/>
    <lineage>
        <taxon>Eukaryota</taxon>
        <taxon>Sar</taxon>
        <taxon>Alveolata</taxon>
        <taxon>Dinophyceae</taxon>
        <taxon>Suessiales</taxon>
        <taxon>Symbiodiniaceae</taxon>
        <taxon>Durusdinium</taxon>
    </lineage>
</organism>
<feature type="region of interest" description="Disordered" evidence="5">
    <location>
        <begin position="326"/>
        <end position="352"/>
    </location>
</feature>
<accession>A0ABP0JFL3</accession>
<keyword evidence="8" id="KW-1185">Reference proteome</keyword>
<dbReference type="Pfam" id="PF00090">
    <property type="entry name" value="TSP_1"/>
    <property type="match status" value="3"/>
</dbReference>
<evidence type="ECO:0000313" key="7">
    <source>
        <dbReference type="EMBL" id="CAK9013156.1"/>
    </source>
</evidence>
<evidence type="ECO:0000256" key="2">
    <source>
        <dbReference type="ARBA" id="ARBA00022737"/>
    </source>
</evidence>
<name>A0ABP0JFL3_9DINO</name>
<evidence type="ECO:0000256" key="4">
    <source>
        <dbReference type="ARBA" id="ARBA00023180"/>
    </source>
</evidence>
<feature type="domain" description="Spondin-like TSP1" evidence="6">
    <location>
        <begin position="12"/>
        <end position="64"/>
    </location>
</feature>
<protein>
    <recommendedName>
        <fullName evidence="6">Spondin-like TSP1 domain-containing protein</fullName>
    </recommendedName>
</protein>
<dbReference type="InterPro" id="IPR052065">
    <property type="entry name" value="Compl_asym_regulator"/>
</dbReference>
<evidence type="ECO:0000259" key="6">
    <source>
        <dbReference type="Pfam" id="PF19028"/>
    </source>
</evidence>
<proteinExistence type="predicted"/>
<dbReference type="Proteomes" id="UP001642484">
    <property type="component" value="Unassembled WGS sequence"/>
</dbReference>
<dbReference type="InterPro" id="IPR036383">
    <property type="entry name" value="TSP1_rpt_sf"/>
</dbReference>
<dbReference type="PANTHER" id="PTHR22906:SF54">
    <property type="entry name" value="IG-LIKE DOMAIN-CONTAINING PROTEIN"/>
    <property type="match status" value="1"/>
</dbReference>
<dbReference type="Pfam" id="PF19028">
    <property type="entry name" value="TSP1_spondin"/>
    <property type="match status" value="2"/>
</dbReference>
<evidence type="ECO:0000256" key="3">
    <source>
        <dbReference type="ARBA" id="ARBA00023157"/>
    </source>
</evidence>
<keyword evidence="3" id="KW-1015">Disulfide bond</keyword>